<dbReference type="InterPro" id="IPR013863">
    <property type="entry name" value="VID27_C"/>
</dbReference>
<evidence type="ECO:0000259" key="2">
    <source>
        <dbReference type="Pfam" id="PF08553"/>
    </source>
</evidence>
<feature type="domain" description="Vid27 PH-like" evidence="3">
    <location>
        <begin position="284"/>
        <end position="396"/>
    </location>
</feature>
<dbReference type="Pfam" id="PF17748">
    <property type="entry name" value="VID27_N"/>
    <property type="match status" value="1"/>
</dbReference>
<dbReference type="PANTHER" id="PTHR31913:SF0">
    <property type="entry name" value="VACUOLAR IMPORT AND DEGRADATION PROTEIN 27"/>
    <property type="match status" value="1"/>
</dbReference>
<protein>
    <submittedName>
        <fullName evidence="5">DEHA2C09460p</fullName>
    </submittedName>
</protein>
<organism evidence="5 6">
    <name type="scientific">Debaryomyces hansenii (strain ATCC 36239 / CBS 767 / BCRC 21394 / JCM 1990 / NBRC 0083 / IGC 2968)</name>
    <name type="common">Yeast</name>
    <name type="synonym">Torulaspora hansenii</name>
    <dbReference type="NCBI Taxonomy" id="284592"/>
    <lineage>
        <taxon>Eukaryota</taxon>
        <taxon>Fungi</taxon>
        <taxon>Dikarya</taxon>
        <taxon>Ascomycota</taxon>
        <taxon>Saccharomycotina</taxon>
        <taxon>Pichiomycetes</taxon>
        <taxon>Debaryomycetaceae</taxon>
        <taxon>Debaryomyces</taxon>
    </lineage>
</organism>
<evidence type="ECO:0000259" key="4">
    <source>
        <dbReference type="Pfam" id="PF17748"/>
    </source>
</evidence>
<dbReference type="InterPro" id="IPR040768">
    <property type="entry name" value="Vid27_PH"/>
</dbReference>
<dbReference type="Pfam" id="PF17747">
    <property type="entry name" value="VID27_PH"/>
    <property type="match status" value="1"/>
</dbReference>
<feature type="domain" description="Vacuolar import/degradation Vid27 C-terminal" evidence="2">
    <location>
        <begin position="500"/>
        <end position="857"/>
    </location>
</feature>
<dbReference type="InterPro" id="IPR011044">
    <property type="entry name" value="Quino_amine_DH_bsu"/>
</dbReference>
<dbReference type="KEGG" id="dha:DEHA2C09460g"/>
<dbReference type="InParanoid" id="Q6BUM7"/>
<sequence>MNFLKKFLGSAPTDEVASIPSGRLFLARSPQSPKGELECLYNDAFASIRQTTTPFYYQLCITRVYQEGELDAHGSSGFDDSDDSDEDDHDTPHSISDSNAGGHSKDEWSFPISEELKIHTYDKADGSKTLAWKDLNGDLGDRFEFTVDSDIKLTEFDSFMFALYKCLFESKYHKSSLSITNMSQLQEFIYNPKSELLTFDDLRGDFSNYEDDEASEDVDTGDDYRSVSSTDEFHDAESRTTPSATIKSSGKAERSPVKSNVAGVPSIFSSDKEALNTGNVLYECSNFDLHLFDSDAGVFNLQVKKPELNLKIIELENWTYSLRLLSSHKSKPINFECILSADMNPTFNFEYLSFIFNHFIQKSETQTLAYSWLLKFSHFNELQEFQVSFMKAMWESLNKIKWNKSRPSEQDYVLDAFSNLAIDDEDLTENDKKEINEMSDDDMLIDNDYSDDEDAISKLVNRSIRGETTKPRHKYVDDDDDEYGDYDEEKQLDAFKREQDKNSNLSVGYANDRSYVVRGDKLGVFNNNNNNLNYQTTISNLKTLDGKRFTPEQVMLHMQDQHMVMSNKDMDDKRLYKMDLSRGKIVDEWEVDDIIPIESYGPNSKFSQLTNEQTLTGMSRNKLFKVDPRLPTTKLVQGDDNLRTPNYNFSALSTTEQGFLAVGSAKGDIRLFDRLGTNAKSLLPSLGEAIIGIDVSNDGRWILATCKTYLLLVDAKVGANQRNEGSLGYVKSFDKDKKPKPRRLTIKPEHVAYMSMKTEGKPLQFTKAYFNTGIDSKETTIVTSTGPYIISWSLKKVLSNNSSKEDQPYLIKRYDQNVIADNFKFGSNSDVIIALQDDVSMANKKNFRKANKSSLFSRDNVVNNY</sequence>
<evidence type="ECO:0000256" key="1">
    <source>
        <dbReference type="SAM" id="MobiDB-lite"/>
    </source>
</evidence>
<dbReference type="SUPFAM" id="SSF50969">
    <property type="entry name" value="YVTN repeat-like/Quinoprotein amine dehydrogenase"/>
    <property type="match status" value="1"/>
</dbReference>
<accession>Q6BUM7</accession>
<dbReference type="GO" id="GO:0005737">
    <property type="term" value="C:cytoplasm"/>
    <property type="evidence" value="ECO:0007669"/>
    <property type="project" value="TreeGrafter"/>
</dbReference>
<dbReference type="Pfam" id="PF08553">
    <property type="entry name" value="VID27"/>
    <property type="match status" value="1"/>
</dbReference>
<evidence type="ECO:0000259" key="3">
    <source>
        <dbReference type="Pfam" id="PF17747"/>
    </source>
</evidence>
<dbReference type="InterPro" id="IPR040458">
    <property type="entry name" value="Vid27"/>
</dbReference>
<evidence type="ECO:0000313" key="5">
    <source>
        <dbReference type="EMBL" id="CAG86163.2"/>
    </source>
</evidence>
<dbReference type="OrthoDB" id="10251113at2759"/>
<dbReference type="InterPro" id="IPR040979">
    <property type="entry name" value="Vid27_N"/>
</dbReference>
<proteinExistence type="predicted"/>
<dbReference type="OMA" id="RLNETKW"/>
<dbReference type="VEuPathDB" id="FungiDB:DEHA2C09460g"/>
<dbReference type="RefSeq" id="XP_458092.2">
    <property type="nucleotide sequence ID" value="XM_458092.1"/>
</dbReference>
<gene>
    <name evidence="5" type="ordered locus">DEHA2C09460g</name>
</gene>
<feature type="compositionally biased region" description="Polar residues" evidence="1">
    <location>
        <begin position="239"/>
        <end position="248"/>
    </location>
</feature>
<dbReference type="PANTHER" id="PTHR31913">
    <property type="entry name" value="VACUOLAR IMPORT AND DEGRADATION PROTEIN 27"/>
    <property type="match status" value="1"/>
</dbReference>
<evidence type="ECO:0000313" key="6">
    <source>
        <dbReference type="Proteomes" id="UP000000599"/>
    </source>
</evidence>
<dbReference type="FunCoup" id="Q6BUM7">
    <property type="interactions" value="65"/>
</dbReference>
<dbReference type="EMBL" id="CR382135">
    <property type="protein sequence ID" value="CAG86163.2"/>
    <property type="molecule type" value="Genomic_DNA"/>
</dbReference>
<dbReference type="GeneID" id="2900819"/>
<feature type="compositionally biased region" description="Acidic residues" evidence="1">
    <location>
        <begin position="79"/>
        <end position="89"/>
    </location>
</feature>
<dbReference type="eggNOG" id="KOG2395">
    <property type="taxonomic scope" value="Eukaryota"/>
</dbReference>
<feature type="region of interest" description="Disordered" evidence="1">
    <location>
        <begin position="72"/>
        <end position="107"/>
    </location>
</feature>
<feature type="compositionally biased region" description="Acidic residues" evidence="1">
    <location>
        <begin position="209"/>
        <end position="221"/>
    </location>
</feature>
<feature type="domain" description="Vid27 N-terminal" evidence="4">
    <location>
        <begin position="1"/>
        <end position="188"/>
    </location>
</feature>
<dbReference type="STRING" id="284592.Q6BUM7"/>
<dbReference type="GO" id="GO:0005634">
    <property type="term" value="C:nucleus"/>
    <property type="evidence" value="ECO:0007669"/>
    <property type="project" value="TreeGrafter"/>
</dbReference>
<keyword evidence="6" id="KW-1185">Reference proteome</keyword>
<feature type="region of interest" description="Disordered" evidence="1">
    <location>
        <begin position="209"/>
        <end position="257"/>
    </location>
</feature>
<dbReference type="Proteomes" id="UP000000599">
    <property type="component" value="Chromosome C"/>
</dbReference>
<dbReference type="HOGENOM" id="CLU_007002_0_0_1"/>
<reference evidence="5 6" key="1">
    <citation type="journal article" date="2004" name="Nature">
        <title>Genome evolution in yeasts.</title>
        <authorList>
            <consortium name="Genolevures"/>
            <person name="Dujon B."/>
            <person name="Sherman D."/>
            <person name="Fischer G."/>
            <person name="Durrens P."/>
            <person name="Casaregola S."/>
            <person name="Lafontaine I."/>
            <person name="de Montigny J."/>
            <person name="Marck C."/>
            <person name="Neuveglise C."/>
            <person name="Talla E."/>
            <person name="Goffard N."/>
            <person name="Frangeul L."/>
            <person name="Aigle M."/>
            <person name="Anthouard V."/>
            <person name="Babour A."/>
            <person name="Barbe V."/>
            <person name="Barnay S."/>
            <person name="Blanchin S."/>
            <person name="Beckerich J.M."/>
            <person name="Beyne E."/>
            <person name="Bleykasten C."/>
            <person name="Boisrame A."/>
            <person name="Boyer J."/>
            <person name="Cattolico L."/>
            <person name="Confanioleri F."/>
            <person name="de Daruvar A."/>
            <person name="Despons L."/>
            <person name="Fabre E."/>
            <person name="Fairhead C."/>
            <person name="Ferry-Dumazet H."/>
            <person name="Groppi A."/>
            <person name="Hantraye F."/>
            <person name="Hennequin C."/>
            <person name="Jauniaux N."/>
            <person name="Joyet P."/>
            <person name="Kachouri R."/>
            <person name="Kerrest A."/>
            <person name="Koszul R."/>
            <person name="Lemaire M."/>
            <person name="Lesur I."/>
            <person name="Ma L."/>
            <person name="Muller H."/>
            <person name="Nicaud J.M."/>
            <person name="Nikolski M."/>
            <person name="Oztas S."/>
            <person name="Ozier-Kalogeropoulos O."/>
            <person name="Pellenz S."/>
            <person name="Potier S."/>
            <person name="Richard G.F."/>
            <person name="Straub M.L."/>
            <person name="Suleau A."/>
            <person name="Swennene D."/>
            <person name="Tekaia F."/>
            <person name="Wesolowski-Louvel M."/>
            <person name="Westhof E."/>
            <person name="Wirth B."/>
            <person name="Zeniou-Meyer M."/>
            <person name="Zivanovic I."/>
            <person name="Bolotin-Fukuhara M."/>
            <person name="Thierry A."/>
            <person name="Bouchier C."/>
            <person name="Caudron B."/>
            <person name="Scarpelli C."/>
            <person name="Gaillardin C."/>
            <person name="Weissenbach J."/>
            <person name="Wincker P."/>
            <person name="Souciet J.L."/>
        </authorList>
    </citation>
    <scope>NUCLEOTIDE SEQUENCE [LARGE SCALE GENOMIC DNA]</scope>
    <source>
        <strain evidence="6">ATCC 36239 / CBS 767 / BCRC 21394 / JCM 1990 / NBRC 0083 / IGC 2968</strain>
    </source>
</reference>
<dbReference type="AlphaFoldDB" id="Q6BUM7"/>
<name>Q6BUM7_DEBHA</name>